<keyword evidence="9" id="KW-1185">Reference proteome</keyword>
<feature type="compositionally biased region" description="Basic residues" evidence="6">
    <location>
        <begin position="662"/>
        <end position="675"/>
    </location>
</feature>
<evidence type="ECO:0000256" key="1">
    <source>
        <dbReference type="ARBA" id="ARBA00022723"/>
    </source>
</evidence>
<feature type="region of interest" description="Disordered" evidence="6">
    <location>
        <begin position="50"/>
        <end position="71"/>
    </location>
</feature>
<reference evidence="9" key="1">
    <citation type="submission" date="2013-05" db="EMBL/GenBank/DDBJ databases">
        <title>The Genome sequence of Mucor circinelloides f. circinelloides 1006PhL.</title>
        <authorList>
            <consortium name="The Broad Institute Genomics Platform"/>
            <person name="Cuomo C."/>
            <person name="Earl A."/>
            <person name="Findley K."/>
            <person name="Lee S.C."/>
            <person name="Walker B."/>
            <person name="Young S."/>
            <person name="Zeng Q."/>
            <person name="Gargeya S."/>
            <person name="Fitzgerald M."/>
            <person name="Haas B."/>
            <person name="Abouelleil A."/>
            <person name="Allen A.W."/>
            <person name="Alvarado L."/>
            <person name="Arachchi H.M."/>
            <person name="Berlin A.M."/>
            <person name="Chapman S.B."/>
            <person name="Gainer-Dewar J."/>
            <person name="Goldberg J."/>
            <person name="Griggs A."/>
            <person name="Gujja S."/>
            <person name="Hansen M."/>
            <person name="Howarth C."/>
            <person name="Imamovic A."/>
            <person name="Ireland A."/>
            <person name="Larimer J."/>
            <person name="McCowan C."/>
            <person name="Murphy C."/>
            <person name="Pearson M."/>
            <person name="Poon T.W."/>
            <person name="Priest M."/>
            <person name="Roberts A."/>
            <person name="Saif S."/>
            <person name="Shea T."/>
            <person name="Sisk P."/>
            <person name="Sykes S."/>
            <person name="Wortman J."/>
            <person name="Nusbaum C."/>
            <person name="Birren B."/>
        </authorList>
    </citation>
    <scope>NUCLEOTIDE SEQUENCE [LARGE SCALE GENOMIC DNA]</scope>
    <source>
        <strain evidence="9">1006PhL</strain>
    </source>
</reference>
<evidence type="ECO:0000256" key="4">
    <source>
        <dbReference type="ARBA" id="ARBA00022833"/>
    </source>
</evidence>
<dbReference type="VEuPathDB" id="FungiDB:HMPREF1544_12140"/>
<protein>
    <recommendedName>
        <fullName evidence="7">C2H2-type domain-containing protein</fullName>
    </recommendedName>
</protein>
<keyword evidence="4" id="KW-0862">Zinc</keyword>
<dbReference type="PANTHER" id="PTHR24409">
    <property type="entry name" value="ZINC FINGER PROTEIN 142"/>
    <property type="match status" value="1"/>
</dbReference>
<dbReference type="SUPFAM" id="SSF57667">
    <property type="entry name" value="beta-beta-alpha zinc fingers"/>
    <property type="match status" value="1"/>
</dbReference>
<dbReference type="InterPro" id="IPR036236">
    <property type="entry name" value="Znf_C2H2_sf"/>
</dbReference>
<feature type="compositionally biased region" description="Basic and acidic residues" evidence="6">
    <location>
        <begin position="50"/>
        <end position="60"/>
    </location>
</feature>
<dbReference type="Proteomes" id="UP000014254">
    <property type="component" value="Unassembled WGS sequence"/>
</dbReference>
<evidence type="ECO:0000256" key="2">
    <source>
        <dbReference type="ARBA" id="ARBA00022737"/>
    </source>
</evidence>
<dbReference type="GO" id="GO:0000977">
    <property type="term" value="F:RNA polymerase II transcription regulatory region sequence-specific DNA binding"/>
    <property type="evidence" value="ECO:0007669"/>
    <property type="project" value="TreeGrafter"/>
</dbReference>
<dbReference type="Gene3D" id="3.30.160.60">
    <property type="entry name" value="Classic Zinc Finger"/>
    <property type="match status" value="1"/>
</dbReference>
<evidence type="ECO:0000313" key="8">
    <source>
        <dbReference type="EMBL" id="EPB81158.1"/>
    </source>
</evidence>
<evidence type="ECO:0000256" key="3">
    <source>
        <dbReference type="ARBA" id="ARBA00022771"/>
    </source>
</evidence>
<accession>S2JF56</accession>
<feature type="domain" description="C2H2-type" evidence="7">
    <location>
        <begin position="685"/>
        <end position="713"/>
    </location>
</feature>
<evidence type="ECO:0000256" key="5">
    <source>
        <dbReference type="PROSITE-ProRule" id="PRU00042"/>
    </source>
</evidence>
<dbReference type="GO" id="GO:0008270">
    <property type="term" value="F:zinc ion binding"/>
    <property type="evidence" value="ECO:0007669"/>
    <property type="project" value="UniProtKB-KW"/>
</dbReference>
<dbReference type="AlphaFoldDB" id="S2JF56"/>
<feature type="region of interest" description="Disordered" evidence="6">
    <location>
        <begin position="657"/>
        <end position="680"/>
    </location>
</feature>
<sequence length="737" mass="86186">MNSDTFNSRNLSWADHMDMDQPAIKVETDMSDGAFEFLVREHRECRFDSHNTAGTKREREQDDDDNAGLSDSMYFDYPEEGGYGDEAYVKGEPVQLNQPDVTVQKSPPSQGPKEAVKDTTNDENYCCGCNKIIPTSREFIQHIITKHSRVNIKHFHLKPDIDDPNNYCKACEKSYKTRAVYMTHLQKTHAFKISKSLKCVDQQQFISLTETEYYCCGCNQYMKDQISFEKHIEMNHQLSQIKHLHLRPDVNDLNFYCKACERKFYKRKRFACHLKAAHKILNTRPQRSILLQIPDISPTESEYYCSACNTLIEEYSTYLTHIKSQHSTSTIKHINVKPDFEDPHYYCKACEIKHDSKTKFEKHLRQVHHIESTKVTARIPDISMTETEYYCCACDTLVDDYTTYLAHIVSQHPTSRIKHIHIKPDITDINNYCKACERYYTSRKLYLLHLKNLHKILTNSTHNDANQSGNQDQFYCSGCDRYTKDQLGYQTHISFSHADTNIKHFNLKPDINDPSNYCKACEETFDDREAYRYHLKSTHSIKNAHLESESYQFTKSDHKEDRLQLANTPTPTTMERNLAPVQQVIGDNDKKRIDLNKIENYCHYCEKQYQDKEEFRVHLRELHSFITTRSRGTIFSTSLPKPEPAAPKKTMSFLPPLPKFKPFGKRKKRHPQGKRKLPDPNNANYKCDVCKSVFKYKSVFRQHCAGIHQMQLAPIRYKRNLKVIIRVPSKLKPKPLV</sequence>
<dbReference type="SMART" id="SM00451">
    <property type="entry name" value="ZnF_U1"/>
    <property type="match status" value="5"/>
</dbReference>
<dbReference type="GO" id="GO:0005634">
    <property type="term" value="C:nucleus"/>
    <property type="evidence" value="ECO:0007669"/>
    <property type="project" value="TreeGrafter"/>
</dbReference>
<evidence type="ECO:0000256" key="6">
    <source>
        <dbReference type="SAM" id="MobiDB-lite"/>
    </source>
</evidence>
<dbReference type="EMBL" id="KE124204">
    <property type="protein sequence ID" value="EPB81158.1"/>
    <property type="molecule type" value="Genomic_DNA"/>
</dbReference>
<dbReference type="PANTHER" id="PTHR24409:SF295">
    <property type="entry name" value="AZ2-RELATED"/>
    <property type="match status" value="1"/>
</dbReference>
<dbReference type="Pfam" id="PF12874">
    <property type="entry name" value="zf-met"/>
    <property type="match status" value="1"/>
</dbReference>
<dbReference type="InterPro" id="IPR013087">
    <property type="entry name" value="Znf_C2H2_type"/>
</dbReference>
<dbReference type="eggNOG" id="KOG1721">
    <property type="taxonomic scope" value="Eukaryota"/>
</dbReference>
<dbReference type="PROSITE" id="PS50157">
    <property type="entry name" value="ZINC_FINGER_C2H2_2"/>
    <property type="match status" value="3"/>
</dbReference>
<organism evidence="8 9">
    <name type="scientific">Mucor circinelloides f. circinelloides (strain 1006PhL)</name>
    <name type="common">Mucormycosis agent</name>
    <name type="synonym">Calyptromyces circinelloides</name>
    <dbReference type="NCBI Taxonomy" id="1220926"/>
    <lineage>
        <taxon>Eukaryota</taxon>
        <taxon>Fungi</taxon>
        <taxon>Fungi incertae sedis</taxon>
        <taxon>Mucoromycota</taxon>
        <taxon>Mucoromycotina</taxon>
        <taxon>Mucoromycetes</taxon>
        <taxon>Mucorales</taxon>
        <taxon>Mucorineae</taxon>
        <taxon>Mucoraceae</taxon>
        <taxon>Mucor</taxon>
    </lineage>
</organism>
<name>S2JF56_MUCC1</name>
<dbReference type="SMART" id="SM00355">
    <property type="entry name" value="ZnF_C2H2"/>
    <property type="match status" value="12"/>
</dbReference>
<dbReference type="InParanoid" id="S2JF56"/>
<dbReference type="GO" id="GO:0000981">
    <property type="term" value="F:DNA-binding transcription factor activity, RNA polymerase II-specific"/>
    <property type="evidence" value="ECO:0007669"/>
    <property type="project" value="TreeGrafter"/>
</dbReference>
<feature type="domain" description="C2H2-type" evidence="7">
    <location>
        <begin position="255"/>
        <end position="278"/>
    </location>
</feature>
<gene>
    <name evidence="8" type="ORF">HMPREF1544_12140</name>
</gene>
<keyword evidence="2" id="KW-0677">Repeat</keyword>
<dbReference type="InterPro" id="IPR003604">
    <property type="entry name" value="Matrin/U1-like-C_Znf_C2H2"/>
</dbReference>
<dbReference type="PROSITE" id="PS00028">
    <property type="entry name" value="ZINC_FINGER_C2H2_1"/>
    <property type="match status" value="8"/>
</dbReference>
<evidence type="ECO:0000259" key="7">
    <source>
        <dbReference type="PROSITE" id="PS50157"/>
    </source>
</evidence>
<keyword evidence="1" id="KW-0479">Metal-binding</keyword>
<keyword evidence="3 5" id="KW-0863">Zinc-finger</keyword>
<dbReference type="STRING" id="1220926.S2JF56"/>
<evidence type="ECO:0000313" key="9">
    <source>
        <dbReference type="Proteomes" id="UP000014254"/>
    </source>
</evidence>
<proteinExistence type="predicted"/>
<dbReference type="OrthoDB" id="6077919at2759"/>
<dbReference type="OMA" id="TETEYYC"/>
<feature type="domain" description="C2H2-type" evidence="7">
    <location>
        <begin position="516"/>
        <end position="544"/>
    </location>
</feature>